<gene>
    <name evidence="2" type="ORF">MIND_00669300</name>
</gene>
<feature type="transmembrane region" description="Helical" evidence="1">
    <location>
        <begin position="96"/>
        <end position="117"/>
    </location>
</feature>
<comment type="caution">
    <text evidence="2">The sequence shown here is derived from an EMBL/GenBank/DDBJ whole genome shotgun (WGS) entry which is preliminary data.</text>
</comment>
<dbReference type="RefSeq" id="XP_037219054.1">
    <property type="nucleotide sequence ID" value="XM_037363410.1"/>
</dbReference>
<proteinExistence type="predicted"/>
<keyword evidence="3" id="KW-1185">Reference proteome</keyword>
<evidence type="ECO:0000313" key="3">
    <source>
        <dbReference type="Proteomes" id="UP000636479"/>
    </source>
</evidence>
<protein>
    <submittedName>
        <fullName evidence="2">Uncharacterized protein</fullName>
    </submittedName>
</protein>
<keyword evidence="1" id="KW-1133">Transmembrane helix</keyword>
<dbReference type="GeneID" id="59345926"/>
<dbReference type="AlphaFoldDB" id="A0A8H6SKK4"/>
<organism evidence="2 3">
    <name type="scientific">Mycena indigotica</name>
    <dbReference type="NCBI Taxonomy" id="2126181"/>
    <lineage>
        <taxon>Eukaryota</taxon>
        <taxon>Fungi</taxon>
        <taxon>Dikarya</taxon>
        <taxon>Basidiomycota</taxon>
        <taxon>Agaricomycotina</taxon>
        <taxon>Agaricomycetes</taxon>
        <taxon>Agaricomycetidae</taxon>
        <taxon>Agaricales</taxon>
        <taxon>Marasmiineae</taxon>
        <taxon>Mycenaceae</taxon>
        <taxon>Mycena</taxon>
    </lineage>
</organism>
<sequence length="327" mass="37166">MPLPVVLAAWAVSIMLFAGLVVTPTLLLIETSTVGYLLHSVPTFSALDSVYYALRLISPNVVTCEDPENGSVVVFRRFLRQVQTFRPTLVLNPRQLLIHGYLCAGLVAAIALAFAVYTCRIGLWSTDSLIRPWSFARRLNAEEQQHQPAVEEPENVEERKQNEEQLFGLEPALPNHHDKAAMADRPLRVLSPRLDRLLVLLDTQNNRNDRRVALKGTGDDEPVPRVAKEDHGVFENVKSRPRPPPIDRREALKRLIEDKRPPLSPMARMKLLKKDILEFQVNMEKLKARLDEKPAIARLKPPRRRVQFSKAIRLRIITPFPAEVETS</sequence>
<accession>A0A8H6SKK4</accession>
<evidence type="ECO:0000313" key="2">
    <source>
        <dbReference type="EMBL" id="KAF7301054.1"/>
    </source>
</evidence>
<keyword evidence="1" id="KW-0472">Membrane</keyword>
<evidence type="ECO:0000256" key="1">
    <source>
        <dbReference type="SAM" id="Phobius"/>
    </source>
</evidence>
<dbReference type="EMBL" id="JACAZF010000006">
    <property type="protein sequence ID" value="KAF7301054.1"/>
    <property type="molecule type" value="Genomic_DNA"/>
</dbReference>
<name>A0A8H6SKK4_9AGAR</name>
<keyword evidence="1" id="KW-0812">Transmembrane</keyword>
<reference evidence="2" key="1">
    <citation type="submission" date="2020-05" db="EMBL/GenBank/DDBJ databases">
        <title>Mycena genomes resolve the evolution of fungal bioluminescence.</title>
        <authorList>
            <person name="Tsai I.J."/>
        </authorList>
    </citation>
    <scope>NUCLEOTIDE SEQUENCE</scope>
    <source>
        <strain evidence="2">171206Taipei</strain>
    </source>
</reference>
<feature type="transmembrane region" description="Helical" evidence="1">
    <location>
        <begin position="6"/>
        <end position="29"/>
    </location>
</feature>
<dbReference type="Proteomes" id="UP000636479">
    <property type="component" value="Unassembled WGS sequence"/>
</dbReference>